<proteinExistence type="predicted"/>
<keyword evidence="2" id="KW-1185">Reference proteome</keyword>
<dbReference type="EMBL" id="JBBWWR010000053">
    <property type="protein sequence ID" value="KAK8936427.1"/>
    <property type="molecule type" value="Genomic_DNA"/>
</dbReference>
<comment type="caution">
    <text evidence="1">The sequence shown here is derived from an EMBL/GenBank/DDBJ whole genome shotgun (WGS) entry which is preliminary data.</text>
</comment>
<sequence length="114" mass="12100">MDEGMLRKVSGRLFSCLDFGTRQSTRLSGDAMTNSSLHASQTGANVRKSSALDAPLFQASNAPSLLLDGGNREQEKGFPQSSGALSHESGVQALLHGSWFLLIHAMSLCSFALS</sequence>
<evidence type="ECO:0000313" key="2">
    <source>
        <dbReference type="Proteomes" id="UP001412067"/>
    </source>
</evidence>
<protein>
    <submittedName>
        <fullName evidence="1">Uncharacterized protein</fullName>
    </submittedName>
</protein>
<organism evidence="1 2">
    <name type="scientific">Platanthera guangdongensis</name>
    <dbReference type="NCBI Taxonomy" id="2320717"/>
    <lineage>
        <taxon>Eukaryota</taxon>
        <taxon>Viridiplantae</taxon>
        <taxon>Streptophyta</taxon>
        <taxon>Embryophyta</taxon>
        <taxon>Tracheophyta</taxon>
        <taxon>Spermatophyta</taxon>
        <taxon>Magnoliopsida</taxon>
        <taxon>Liliopsida</taxon>
        <taxon>Asparagales</taxon>
        <taxon>Orchidaceae</taxon>
        <taxon>Orchidoideae</taxon>
        <taxon>Orchideae</taxon>
        <taxon>Orchidinae</taxon>
        <taxon>Platanthera</taxon>
    </lineage>
</organism>
<reference evidence="1 2" key="1">
    <citation type="journal article" date="2022" name="Nat. Plants">
        <title>Genomes of leafy and leafless Platanthera orchids illuminate the evolution of mycoheterotrophy.</title>
        <authorList>
            <person name="Li M.H."/>
            <person name="Liu K.W."/>
            <person name="Li Z."/>
            <person name="Lu H.C."/>
            <person name="Ye Q.L."/>
            <person name="Zhang D."/>
            <person name="Wang J.Y."/>
            <person name="Li Y.F."/>
            <person name="Zhong Z.M."/>
            <person name="Liu X."/>
            <person name="Yu X."/>
            <person name="Liu D.K."/>
            <person name="Tu X.D."/>
            <person name="Liu B."/>
            <person name="Hao Y."/>
            <person name="Liao X.Y."/>
            <person name="Jiang Y.T."/>
            <person name="Sun W.H."/>
            <person name="Chen J."/>
            <person name="Chen Y.Q."/>
            <person name="Ai Y."/>
            <person name="Zhai J.W."/>
            <person name="Wu S.S."/>
            <person name="Zhou Z."/>
            <person name="Hsiao Y.Y."/>
            <person name="Wu W.L."/>
            <person name="Chen Y.Y."/>
            <person name="Lin Y.F."/>
            <person name="Hsu J.L."/>
            <person name="Li C.Y."/>
            <person name="Wang Z.W."/>
            <person name="Zhao X."/>
            <person name="Zhong W.Y."/>
            <person name="Ma X.K."/>
            <person name="Ma L."/>
            <person name="Huang J."/>
            <person name="Chen G.Z."/>
            <person name="Huang M.Z."/>
            <person name="Huang L."/>
            <person name="Peng D.H."/>
            <person name="Luo Y.B."/>
            <person name="Zou S.Q."/>
            <person name="Chen S.P."/>
            <person name="Lan S."/>
            <person name="Tsai W.C."/>
            <person name="Van de Peer Y."/>
            <person name="Liu Z.J."/>
        </authorList>
    </citation>
    <scope>NUCLEOTIDE SEQUENCE [LARGE SCALE GENOMIC DNA]</scope>
    <source>
        <strain evidence="1">Lor288</strain>
    </source>
</reference>
<accession>A0ABR2LBK5</accession>
<gene>
    <name evidence="1" type="ORF">KSP40_PGU009009</name>
</gene>
<name>A0ABR2LBK5_9ASPA</name>
<evidence type="ECO:0000313" key="1">
    <source>
        <dbReference type="EMBL" id="KAK8936427.1"/>
    </source>
</evidence>
<dbReference type="Proteomes" id="UP001412067">
    <property type="component" value="Unassembled WGS sequence"/>
</dbReference>